<proteinExistence type="predicted"/>
<sequence length="599" mass="65889">MSSPVAVLPEQPRGRHEMDDVLDKTLKHQRRVTGERVAMYKCLHRMHGYFVGAPWAACPRDDWAGQRAWRYTTFDEVCTKAVGLPRATIYANMREVLVMRLVRKVLLAPGAPGTAHDDAAVAVKMVPSACRGLVPLVGAASPNAEWLDWSSKQIKAWFGGPGRAGLRAMLMRIWRRARLEMALHDDAHIFARHLSAACAAEMADGGCTGPATSRKPRGTPIAGAGQAVSAVRRKGRAPLSRDTVDYDNASPDQQSADQAFNTPSARTRLDAKKYVSQQQATDTKGVDAPKHGTMTQPASMGSMPTSRPKSDSLHVSQSCTSDSSDDDDDDNYGDDINALVDAFVSDTGRACTRDGQVLPTKRPRVNRVLNDGDDLFSRWPPQWLDGDEESAHDDGSQDAYEDCDDDERRMADLEDCLARAVIGYRQRSREEIFRANPASAAAMVRWDADLRLCTRSDYTMSTTNPVDSVIDAVCDCMRYALDRLPSVGGRSSYGIALSAIKRNRDDWVTSVQPESCDTDSGRVLPARSHDPAIDPTSGRSVADPPTEPEERCRWRARRLVERSMDALGLLHDPLVVMVALKEVAMYMNSAAGGEDPREW</sequence>
<accession>A0A4D6EFN7</accession>
<name>A0A4D6EFN7_9VIRU</name>
<dbReference type="Proteomes" id="UP001237152">
    <property type="component" value="Segment"/>
</dbReference>
<dbReference type="EMBL" id="MK174290">
    <property type="protein sequence ID" value="QBZ80607.1"/>
    <property type="molecule type" value="Genomic_DNA"/>
</dbReference>
<reference evidence="2" key="1">
    <citation type="journal article" date="2019" name="Front. Microbiol.">
        <title>Pandoravirus Celtis Illustrates the Microevolution Processes at Work in the Giant Pandoraviridae Genomes.</title>
        <authorList>
            <person name="Legendre M."/>
            <person name="Alempic J.M."/>
            <person name="Philippe N."/>
            <person name="Lartigue A."/>
            <person name="Jeudy S."/>
            <person name="Poirot O."/>
            <person name="Ta N.T."/>
            <person name="Nin S."/>
            <person name="Coute Y."/>
            <person name="Abergel C."/>
            <person name="Claverie J.M."/>
        </authorList>
    </citation>
    <scope>NUCLEOTIDE SEQUENCE</scope>
</reference>
<feature type="compositionally biased region" description="Polar residues" evidence="1">
    <location>
        <begin position="293"/>
        <end position="307"/>
    </location>
</feature>
<evidence type="ECO:0000313" key="3">
    <source>
        <dbReference type="Proteomes" id="UP001237152"/>
    </source>
</evidence>
<feature type="region of interest" description="Disordered" evidence="1">
    <location>
        <begin position="209"/>
        <end position="334"/>
    </location>
</feature>
<gene>
    <name evidence="2" type="ORF">pclt_cds_6</name>
</gene>
<feature type="compositionally biased region" description="Polar residues" evidence="1">
    <location>
        <begin position="250"/>
        <end position="265"/>
    </location>
</feature>
<feature type="compositionally biased region" description="Acidic residues" evidence="1">
    <location>
        <begin position="323"/>
        <end position="333"/>
    </location>
</feature>
<feature type="region of interest" description="Disordered" evidence="1">
    <location>
        <begin position="512"/>
        <end position="551"/>
    </location>
</feature>
<organism evidence="2 3">
    <name type="scientific">Pandoravirus celtis</name>
    <dbReference type="NCBI Taxonomy" id="2568002"/>
    <lineage>
        <taxon>Viruses</taxon>
        <taxon>Pandoravirus</taxon>
    </lineage>
</organism>
<feature type="region of interest" description="Disordered" evidence="1">
    <location>
        <begin position="381"/>
        <end position="402"/>
    </location>
</feature>
<evidence type="ECO:0000256" key="1">
    <source>
        <dbReference type="SAM" id="MobiDB-lite"/>
    </source>
</evidence>
<protein>
    <submittedName>
        <fullName evidence="2">Uncharacterized protein</fullName>
    </submittedName>
</protein>
<evidence type="ECO:0000313" key="2">
    <source>
        <dbReference type="EMBL" id="QBZ80607.1"/>
    </source>
</evidence>